<protein>
    <submittedName>
        <fullName evidence="1">Uncharacterized protein</fullName>
    </submittedName>
</protein>
<evidence type="ECO:0000313" key="1">
    <source>
        <dbReference type="EMBL" id="KAF0380101.1"/>
    </source>
</evidence>
<accession>A0A8H3WYH1</accession>
<comment type="caution">
    <text evidence="1">The sequence shown here is derived from an EMBL/GenBank/DDBJ whole genome shotgun (WGS) entry which is preliminary data.</text>
</comment>
<dbReference type="Proteomes" id="UP000439903">
    <property type="component" value="Unassembled WGS sequence"/>
</dbReference>
<reference evidence="1 2" key="1">
    <citation type="journal article" date="2019" name="Environ. Microbiol.">
        <title>At the nexus of three kingdoms: the genome of the mycorrhizal fungus Gigaspora margarita provides insights into plant, endobacterial and fungal interactions.</title>
        <authorList>
            <person name="Venice F."/>
            <person name="Ghignone S."/>
            <person name="Salvioli di Fossalunga A."/>
            <person name="Amselem J."/>
            <person name="Novero M."/>
            <person name="Xianan X."/>
            <person name="Sedzielewska Toro K."/>
            <person name="Morin E."/>
            <person name="Lipzen A."/>
            <person name="Grigoriev I.V."/>
            <person name="Henrissat B."/>
            <person name="Martin F.M."/>
            <person name="Bonfante P."/>
        </authorList>
    </citation>
    <scope>NUCLEOTIDE SEQUENCE [LARGE SCALE GENOMIC DNA]</scope>
    <source>
        <strain evidence="1 2">BEG34</strain>
    </source>
</reference>
<dbReference type="EMBL" id="WTPW01002489">
    <property type="protein sequence ID" value="KAF0380101.1"/>
    <property type="molecule type" value="Genomic_DNA"/>
</dbReference>
<sequence>MFTNDNTTPITNDTTTTTTITTTYDTTTPITNNLILSKPKPTETILIRKYEKIQKDGTKINDSVILKTKPNNVHYFENF</sequence>
<dbReference type="AlphaFoldDB" id="A0A8H3WYH1"/>
<gene>
    <name evidence="1" type="ORF">F8M41_012181</name>
</gene>
<proteinExistence type="predicted"/>
<organism evidence="1 2">
    <name type="scientific">Gigaspora margarita</name>
    <dbReference type="NCBI Taxonomy" id="4874"/>
    <lineage>
        <taxon>Eukaryota</taxon>
        <taxon>Fungi</taxon>
        <taxon>Fungi incertae sedis</taxon>
        <taxon>Mucoromycota</taxon>
        <taxon>Glomeromycotina</taxon>
        <taxon>Glomeromycetes</taxon>
        <taxon>Diversisporales</taxon>
        <taxon>Gigasporaceae</taxon>
        <taxon>Gigaspora</taxon>
    </lineage>
</organism>
<name>A0A8H3WYH1_GIGMA</name>
<evidence type="ECO:0000313" key="2">
    <source>
        <dbReference type="Proteomes" id="UP000439903"/>
    </source>
</evidence>
<keyword evidence="2" id="KW-1185">Reference proteome</keyword>